<dbReference type="OrthoDB" id="3907302at2759"/>
<evidence type="ECO:0000259" key="9">
    <source>
        <dbReference type="PROSITE" id="PS51351"/>
    </source>
</evidence>
<evidence type="ECO:0000256" key="6">
    <source>
        <dbReference type="ARBA" id="ARBA00025581"/>
    </source>
</evidence>
<keyword evidence="3 7" id="KW-0238">DNA-binding</keyword>
<sequence>MASLARDTTAFKSALHRQDYTSWHSNPAPAGVVEGAASSSKGKEKEKEKEAVVGGKAKKKKPKHNIVYSQPADTGTGSNVNTQLLYAVNHLKSNPGPMRLQDLAIITATPLDTDRVLLEKFRNHDRIEYNPKNETYSYRHDYTFNNKAALLTEIQKHTRHGGGLSIRTLKESWKEAAQAVEELEQEGEVYVTRTQKDGQPRMVFWNEIKSTQEGEGRPVEKEFQDLWHSLTVPEEPDLIRQLASEGLQATAAESVAPKGPVTKKKGKKSAPRQRQARITNVHLKGQIDLSRDYVPPAK</sequence>
<evidence type="ECO:0000256" key="5">
    <source>
        <dbReference type="ARBA" id="ARBA00023242"/>
    </source>
</evidence>
<name>S7RS47_GLOTA</name>
<dbReference type="PANTHER" id="PTHR12716">
    <property type="entry name" value="TRANSCRIPTION INITIATION FACTOR IIE, BETA SUBUNIT"/>
    <property type="match status" value="1"/>
</dbReference>
<dbReference type="Pfam" id="PF18121">
    <property type="entry name" value="TFA2_Winged_2"/>
    <property type="match status" value="1"/>
</dbReference>
<dbReference type="AlphaFoldDB" id="S7RS47"/>
<feature type="compositionally biased region" description="Basic residues" evidence="8">
    <location>
        <begin position="261"/>
        <end position="275"/>
    </location>
</feature>
<dbReference type="HOGENOM" id="CLU_056580_1_0_1"/>
<reference evidence="10 11" key="1">
    <citation type="journal article" date="2012" name="Science">
        <title>The Paleozoic origin of enzymatic lignin decomposition reconstructed from 31 fungal genomes.</title>
        <authorList>
            <person name="Floudas D."/>
            <person name="Binder M."/>
            <person name="Riley R."/>
            <person name="Barry K."/>
            <person name="Blanchette R.A."/>
            <person name="Henrissat B."/>
            <person name="Martinez A.T."/>
            <person name="Otillar R."/>
            <person name="Spatafora J.W."/>
            <person name="Yadav J.S."/>
            <person name="Aerts A."/>
            <person name="Benoit I."/>
            <person name="Boyd A."/>
            <person name="Carlson A."/>
            <person name="Copeland A."/>
            <person name="Coutinho P.M."/>
            <person name="de Vries R.P."/>
            <person name="Ferreira P."/>
            <person name="Findley K."/>
            <person name="Foster B."/>
            <person name="Gaskell J."/>
            <person name="Glotzer D."/>
            <person name="Gorecki P."/>
            <person name="Heitman J."/>
            <person name="Hesse C."/>
            <person name="Hori C."/>
            <person name="Igarashi K."/>
            <person name="Jurgens J.A."/>
            <person name="Kallen N."/>
            <person name="Kersten P."/>
            <person name="Kohler A."/>
            <person name="Kuees U."/>
            <person name="Kumar T.K.A."/>
            <person name="Kuo A."/>
            <person name="LaButti K."/>
            <person name="Larrondo L.F."/>
            <person name="Lindquist E."/>
            <person name="Ling A."/>
            <person name="Lombard V."/>
            <person name="Lucas S."/>
            <person name="Lundell T."/>
            <person name="Martin R."/>
            <person name="McLaughlin D.J."/>
            <person name="Morgenstern I."/>
            <person name="Morin E."/>
            <person name="Murat C."/>
            <person name="Nagy L.G."/>
            <person name="Nolan M."/>
            <person name="Ohm R.A."/>
            <person name="Patyshakuliyeva A."/>
            <person name="Rokas A."/>
            <person name="Ruiz-Duenas F.J."/>
            <person name="Sabat G."/>
            <person name="Salamov A."/>
            <person name="Samejima M."/>
            <person name="Schmutz J."/>
            <person name="Slot J.C."/>
            <person name="St John F."/>
            <person name="Stenlid J."/>
            <person name="Sun H."/>
            <person name="Sun S."/>
            <person name="Syed K."/>
            <person name="Tsang A."/>
            <person name="Wiebenga A."/>
            <person name="Young D."/>
            <person name="Pisabarro A."/>
            <person name="Eastwood D.C."/>
            <person name="Martin F."/>
            <person name="Cullen D."/>
            <person name="Grigoriev I.V."/>
            <person name="Hibbett D.S."/>
        </authorList>
    </citation>
    <scope>NUCLEOTIDE SEQUENCE [LARGE SCALE GENOMIC DNA]</scope>
    <source>
        <strain evidence="10 11">ATCC 11539</strain>
    </source>
</reference>
<dbReference type="RefSeq" id="XP_007865877.1">
    <property type="nucleotide sequence ID" value="XM_007867686.1"/>
</dbReference>
<feature type="domain" description="TFIIE beta" evidence="9">
    <location>
        <begin position="68"/>
        <end position="145"/>
    </location>
</feature>
<comment type="subcellular location">
    <subcellularLocation>
        <location evidence="1 7">Nucleus</location>
    </subcellularLocation>
</comment>
<keyword evidence="4 7" id="KW-0804">Transcription</keyword>
<proteinExistence type="inferred from homology"/>
<dbReference type="InterPro" id="IPR016656">
    <property type="entry name" value="TFIIE-bsu"/>
</dbReference>
<evidence type="ECO:0000256" key="8">
    <source>
        <dbReference type="SAM" id="MobiDB-lite"/>
    </source>
</evidence>
<dbReference type="CDD" id="cd07977">
    <property type="entry name" value="TFIIE_beta_winged_helix"/>
    <property type="match status" value="1"/>
</dbReference>
<dbReference type="PANTHER" id="PTHR12716:SF8">
    <property type="entry name" value="TRANSCRIPTION INITIATION FACTOR IIE SUBUNIT BETA"/>
    <property type="match status" value="1"/>
</dbReference>
<keyword evidence="10" id="KW-0648">Protein biosynthesis</keyword>
<feature type="region of interest" description="Disordered" evidence="8">
    <location>
        <begin position="15"/>
        <end position="74"/>
    </location>
</feature>
<keyword evidence="10" id="KW-0396">Initiation factor</keyword>
<keyword evidence="11" id="KW-1185">Reference proteome</keyword>
<organism evidence="10 11">
    <name type="scientific">Gloeophyllum trabeum (strain ATCC 11539 / FP-39264 / Madison 617)</name>
    <name type="common">Brown rot fungus</name>
    <dbReference type="NCBI Taxonomy" id="670483"/>
    <lineage>
        <taxon>Eukaryota</taxon>
        <taxon>Fungi</taxon>
        <taxon>Dikarya</taxon>
        <taxon>Basidiomycota</taxon>
        <taxon>Agaricomycotina</taxon>
        <taxon>Agaricomycetes</taxon>
        <taxon>Gloeophyllales</taxon>
        <taxon>Gloeophyllaceae</taxon>
        <taxon>Gloeophyllum</taxon>
    </lineage>
</organism>
<dbReference type="InterPro" id="IPR003166">
    <property type="entry name" value="TFIIE_bsu_DNA-bd"/>
</dbReference>
<gene>
    <name evidence="10" type="ORF">GLOTRDRAFT_116034</name>
</gene>
<dbReference type="GO" id="GO:0006367">
    <property type="term" value="P:transcription initiation at RNA polymerase II promoter"/>
    <property type="evidence" value="ECO:0007669"/>
    <property type="project" value="UniProtKB-UniRule"/>
</dbReference>
<evidence type="ECO:0000256" key="4">
    <source>
        <dbReference type="ARBA" id="ARBA00023163"/>
    </source>
</evidence>
<evidence type="ECO:0000256" key="7">
    <source>
        <dbReference type="PIRNR" id="PIRNR016398"/>
    </source>
</evidence>
<dbReference type="GeneID" id="19300128"/>
<dbReference type="eggNOG" id="KOG3095">
    <property type="taxonomic scope" value="Eukaryota"/>
</dbReference>
<evidence type="ECO:0000256" key="3">
    <source>
        <dbReference type="ARBA" id="ARBA00023125"/>
    </source>
</evidence>
<dbReference type="OMA" id="RTKKDNH"/>
<dbReference type="InterPro" id="IPR040501">
    <property type="entry name" value="TFA2_Winged_2"/>
</dbReference>
<protein>
    <recommendedName>
        <fullName evidence="7">Transcription initiation factor IIE subunit beta</fullName>
    </recommendedName>
</protein>
<dbReference type="Pfam" id="PF02186">
    <property type="entry name" value="TFIIE_beta"/>
    <property type="match status" value="1"/>
</dbReference>
<dbReference type="Proteomes" id="UP000030669">
    <property type="component" value="Unassembled WGS sequence"/>
</dbReference>
<dbReference type="EMBL" id="KB469301">
    <property type="protein sequence ID" value="EPQ55849.1"/>
    <property type="molecule type" value="Genomic_DNA"/>
</dbReference>
<dbReference type="PIRSF" id="PIRSF016398">
    <property type="entry name" value="TFIIE-beta"/>
    <property type="match status" value="1"/>
</dbReference>
<dbReference type="GO" id="GO:0001097">
    <property type="term" value="F:TFIIH-class transcription factor complex binding"/>
    <property type="evidence" value="ECO:0007669"/>
    <property type="project" value="TreeGrafter"/>
</dbReference>
<evidence type="ECO:0000256" key="2">
    <source>
        <dbReference type="ARBA" id="ARBA00023015"/>
    </source>
</evidence>
<dbReference type="PROSITE" id="PS51351">
    <property type="entry name" value="TFIIE_BETA_C"/>
    <property type="match status" value="1"/>
</dbReference>
<accession>S7RS47</accession>
<comment type="function">
    <text evidence="6 7">Recruits TFIIH to the initiation complex and stimulates the RNA polymerase II C-terminal domain kinase and DNA-dependent ATPase activities of TFIIH. Both TFIIH and TFIIE are required for promoter clearance by RNA polymerase.</text>
</comment>
<dbReference type="KEGG" id="gtr:GLOTRDRAFT_116034"/>
<feature type="region of interest" description="Disordered" evidence="8">
    <location>
        <begin position="248"/>
        <end position="281"/>
    </location>
</feature>
<dbReference type="GO" id="GO:0003743">
    <property type="term" value="F:translation initiation factor activity"/>
    <property type="evidence" value="ECO:0007669"/>
    <property type="project" value="UniProtKB-KW"/>
</dbReference>
<dbReference type="GO" id="GO:0003677">
    <property type="term" value="F:DNA binding"/>
    <property type="evidence" value="ECO:0007669"/>
    <property type="project" value="UniProtKB-UniRule"/>
</dbReference>
<evidence type="ECO:0000256" key="1">
    <source>
        <dbReference type="ARBA" id="ARBA00004123"/>
    </source>
</evidence>
<evidence type="ECO:0000313" key="11">
    <source>
        <dbReference type="Proteomes" id="UP000030669"/>
    </source>
</evidence>
<comment type="similarity">
    <text evidence="7">Belongs to the TFIIE beta subunit family.</text>
</comment>
<evidence type="ECO:0000313" key="10">
    <source>
        <dbReference type="EMBL" id="EPQ55849.1"/>
    </source>
</evidence>
<dbReference type="STRING" id="670483.S7RS47"/>
<feature type="compositionally biased region" description="Basic and acidic residues" evidence="8">
    <location>
        <begin position="41"/>
        <end position="51"/>
    </location>
</feature>
<keyword evidence="5 7" id="KW-0539">Nucleus</keyword>
<dbReference type="GO" id="GO:0005673">
    <property type="term" value="C:transcription factor TFIIE complex"/>
    <property type="evidence" value="ECO:0007669"/>
    <property type="project" value="UniProtKB-UniRule"/>
</dbReference>
<keyword evidence="2 7" id="KW-0805">Transcription regulation</keyword>
<comment type="subunit">
    <text evidence="7">Tetramer of two alpha and two beta chains.</text>
</comment>